<protein>
    <submittedName>
        <fullName evidence="1">Uncharacterized protein</fullName>
    </submittedName>
</protein>
<sequence length="227" mass="25677">MIIQPSENPGAHERHLVRRNENILFGDAMINIDQENMIEAQQQDHDQLLAFHEEFQDVLSDSVQLKANVDSDVVLKLKDRLDKLYEQASVIADDQAETKSALKQLLEIVMSAVRVGAGTDEQAHQELNQEQQAREAHFTLLESHLVADLLDPHSPVHKDELVPTLLSSDKEQLASALQIFDEDQLTLIIQDSSNHLSNLEASNEHVKRATENLEFIKGYIEFLSLDN</sequence>
<gene>
    <name evidence="1" type="ORF">HELGO_WM14962</name>
</gene>
<name>A0A6S6T1X1_9GAMM</name>
<reference evidence="1" key="1">
    <citation type="submission" date="2020-01" db="EMBL/GenBank/DDBJ databases">
        <authorList>
            <person name="Meier V. D."/>
            <person name="Meier V D."/>
        </authorList>
    </citation>
    <scope>NUCLEOTIDE SEQUENCE</scope>
    <source>
        <strain evidence="1">HLG_WM_MAG_07</strain>
    </source>
</reference>
<dbReference type="AlphaFoldDB" id="A0A6S6T1X1"/>
<evidence type="ECO:0000313" key="1">
    <source>
        <dbReference type="EMBL" id="CAA6813312.1"/>
    </source>
</evidence>
<dbReference type="EMBL" id="CACVAY010000061">
    <property type="protein sequence ID" value="CAA6813312.1"/>
    <property type="molecule type" value="Genomic_DNA"/>
</dbReference>
<organism evidence="1">
    <name type="scientific">uncultured Thiotrichaceae bacterium</name>
    <dbReference type="NCBI Taxonomy" id="298394"/>
    <lineage>
        <taxon>Bacteria</taxon>
        <taxon>Pseudomonadati</taxon>
        <taxon>Pseudomonadota</taxon>
        <taxon>Gammaproteobacteria</taxon>
        <taxon>Thiotrichales</taxon>
        <taxon>Thiotrichaceae</taxon>
        <taxon>environmental samples</taxon>
    </lineage>
</organism>
<proteinExistence type="predicted"/>
<accession>A0A6S6T1X1</accession>